<dbReference type="PANTHER" id="PTHR24123:SF138">
    <property type="entry name" value="NACHT DOMAIN-CONTAINING PROTEIN"/>
    <property type="match status" value="1"/>
</dbReference>
<dbReference type="EMBL" id="JAAOAM010000191">
    <property type="protein sequence ID" value="KAF5540487.1"/>
    <property type="molecule type" value="Genomic_DNA"/>
</dbReference>
<feature type="repeat" description="ANK" evidence="3">
    <location>
        <begin position="1118"/>
        <end position="1150"/>
    </location>
</feature>
<gene>
    <name evidence="5" type="ORF">FMEXI_8446</name>
</gene>
<evidence type="ECO:0000256" key="3">
    <source>
        <dbReference type="PROSITE-ProRule" id="PRU00023"/>
    </source>
</evidence>
<protein>
    <submittedName>
        <fullName evidence="5">Ankyrin protein</fullName>
    </submittedName>
</protein>
<feature type="repeat" description="ANK" evidence="3">
    <location>
        <begin position="558"/>
        <end position="590"/>
    </location>
</feature>
<feature type="repeat" description="ANK" evidence="3">
    <location>
        <begin position="1153"/>
        <end position="1185"/>
    </location>
</feature>
<dbReference type="Proteomes" id="UP000522262">
    <property type="component" value="Unassembled WGS sequence"/>
</dbReference>
<dbReference type="PROSITE" id="PS50088">
    <property type="entry name" value="ANK_REPEAT"/>
    <property type="match status" value="12"/>
</dbReference>
<evidence type="ECO:0000313" key="5">
    <source>
        <dbReference type="EMBL" id="KAF5540487.1"/>
    </source>
</evidence>
<dbReference type="PANTHER" id="PTHR24123">
    <property type="entry name" value="ANKYRIN REPEAT-CONTAINING"/>
    <property type="match status" value="1"/>
</dbReference>
<keyword evidence="2 3" id="KW-0040">ANK repeat</keyword>
<feature type="repeat" description="ANK" evidence="3">
    <location>
        <begin position="980"/>
        <end position="1012"/>
    </location>
</feature>
<proteinExistence type="predicted"/>
<dbReference type="SMART" id="SM00248">
    <property type="entry name" value="ANK"/>
    <property type="match status" value="20"/>
</dbReference>
<feature type="domain" description="Clr5" evidence="4">
    <location>
        <begin position="9"/>
        <end position="46"/>
    </location>
</feature>
<keyword evidence="1" id="KW-0677">Repeat</keyword>
<evidence type="ECO:0000256" key="1">
    <source>
        <dbReference type="ARBA" id="ARBA00022737"/>
    </source>
</evidence>
<feature type="repeat" description="ANK" evidence="3">
    <location>
        <begin position="284"/>
        <end position="316"/>
    </location>
</feature>
<dbReference type="AlphaFoldDB" id="A0A8H5MTT7"/>
<feature type="repeat" description="ANK" evidence="3">
    <location>
        <begin position="1014"/>
        <end position="1046"/>
    </location>
</feature>
<dbReference type="Gene3D" id="1.25.40.20">
    <property type="entry name" value="Ankyrin repeat-containing domain"/>
    <property type="match status" value="4"/>
</dbReference>
<name>A0A8H5MTT7_9HYPO</name>
<feature type="repeat" description="ANK" evidence="3">
    <location>
        <begin position="438"/>
        <end position="470"/>
    </location>
</feature>
<reference evidence="5 6" key="1">
    <citation type="submission" date="2020-05" db="EMBL/GenBank/DDBJ databases">
        <title>Identification and distribution of gene clusters putatively required for synthesis of sphingolipid metabolism inhibitors in phylogenetically diverse species of the filamentous fungus Fusarium.</title>
        <authorList>
            <person name="Kim H.-S."/>
            <person name="Busman M."/>
            <person name="Brown D.W."/>
            <person name="Divon H."/>
            <person name="Uhlig S."/>
            <person name="Proctor R.H."/>
        </authorList>
    </citation>
    <scope>NUCLEOTIDE SEQUENCE [LARGE SCALE GENOMIC DNA]</scope>
    <source>
        <strain evidence="5 6">NRRL 53147</strain>
    </source>
</reference>
<feature type="repeat" description="ANK" evidence="3">
    <location>
        <begin position="916"/>
        <end position="948"/>
    </location>
</feature>
<accession>A0A8H5MTT7</accession>
<evidence type="ECO:0000259" key="4">
    <source>
        <dbReference type="Pfam" id="PF14420"/>
    </source>
</evidence>
<dbReference type="Pfam" id="PF12796">
    <property type="entry name" value="Ank_2"/>
    <property type="match status" value="6"/>
</dbReference>
<dbReference type="PRINTS" id="PR01415">
    <property type="entry name" value="ANKYRIN"/>
</dbReference>
<dbReference type="InterPro" id="IPR036770">
    <property type="entry name" value="Ankyrin_rpt-contain_sf"/>
</dbReference>
<dbReference type="PROSITE" id="PS50297">
    <property type="entry name" value="ANK_REP_REGION"/>
    <property type="match status" value="9"/>
</dbReference>
<evidence type="ECO:0000313" key="6">
    <source>
        <dbReference type="Proteomes" id="UP000522262"/>
    </source>
</evidence>
<feature type="repeat" description="ANK" evidence="3">
    <location>
        <begin position="1049"/>
        <end position="1081"/>
    </location>
</feature>
<dbReference type="InterPro" id="IPR025676">
    <property type="entry name" value="Clr5_dom"/>
</dbReference>
<feature type="repeat" description="ANK" evidence="3">
    <location>
        <begin position="322"/>
        <end position="355"/>
    </location>
</feature>
<organism evidence="5 6">
    <name type="scientific">Fusarium mexicanum</name>
    <dbReference type="NCBI Taxonomy" id="751941"/>
    <lineage>
        <taxon>Eukaryota</taxon>
        <taxon>Fungi</taxon>
        <taxon>Dikarya</taxon>
        <taxon>Ascomycota</taxon>
        <taxon>Pezizomycotina</taxon>
        <taxon>Sordariomycetes</taxon>
        <taxon>Hypocreomycetidae</taxon>
        <taxon>Hypocreales</taxon>
        <taxon>Nectriaceae</taxon>
        <taxon>Fusarium</taxon>
        <taxon>Fusarium fujikuroi species complex</taxon>
    </lineage>
</organism>
<dbReference type="InterPro" id="IPR002110">
    <property type="entry name" value="Ankyrin_rpt"/>
</dbReference>
<sequence length="1212" mass="132245">MPQAPRIPPAIWEAQRPRITELYVNQDKTLDEVIQIMAESGFHATIDGKVISEKRRKKELRRYHVSQVEEEFAATNTSGVVACTPPSFNSRVVLINGLPWLKFQESFNNLIKSQRLPFNPNQQDGSPGFWEAANKLLSGAHNTGQMAPGSLPLPPRPVSGDLSKHVYVKGQRLFELVPMLDNSMEILPHQEPPWLQIFNSLVFLCSNNLMEIGSSAYELLQVAISSGFLIKVKHLFTTSSPTLEIFARHLLFATLGVEGSKGMEVLRLLLKSGVSPDSADPTQNGFSALHIAVKEDHLDAVQLLLRSGADPNGKVEGTEDITLDTPLNYALDWNADGEIAKMLIESGADVNLGSEKPLLQAVIRRQGGLVLVKHMLEAGADPKMLPAKGLSAIYPAIKRQELSLINILIEAGVSQNLSIDELDDKDMQFLRYRLGISISITPLQYAVLDGNVGIVKRLIEGGAVLDIFNDQEMVPKMYRTLRSDAILAPLQLSVQEMKDEITKVLLGAGAGVDFRHPATGTALQLLCSSPMKEEEKIELTNVLLAKGADINSLPGEDAGRTAMQAAAESGHQDLLKLLFTRGGDPFASAAKKNGLTVFQAALRSRSVELVTYVFWELGSSCSCFNFFDRTNYLEEAVSTGDLQLLETVLKFWNRHELHWPKEFISSAIKAAIRDGFTNLVHVLDAGSFTIPEEEANSMICESIWNDDEEFFDWLIERFAAAELDLAQPGCPTSLWLAVHQGKYCMAERLLNAGANPNIPSLVVCRRRYTRCCHDTGLEMPLKQAICRFDNDLIELLIDKGANIHCFIDGDLTPLLVSLRSKNEDAAVFLLSRGADPNVVDIWGRYTALGFALNRVASLSTVQSLINHGSDVNMPSVWGVPLEQVARGARGPFWQHNAIERCQLLLAAGADVNASKTGMTALQVAVQNNNTDLAKLLVEGGANLNTSSVEISALQSAVSNNNLELAAFFLAEGADINDSIFGKTVLQVAVKLGSLEMVKHLIDRGANVDAKVPVSFATAAQFAAMNGSVEILKYLIEHGASVNEEASLFYKATALGLAIDKGHTEAATYLIEKGASIDKRPTANGETPLQLAAKHGDHEIVTYLVEKGAAVNAAPATERGATALQYAAINGNIKMAAFLLENGARASAKGAEVDGRTAIEGAAEHGRLDMIYLLLDNDEEPETLEERCRHAAEFAEAEHHDVIARILRDFKRQ</sequence>
<feature type="repeat" description="ANK" evidence="3">
    <location>
        <begin position="809"/>
        <end position="841"/>
    </location>
</feature>
<dbReference type="Pfam" id="PF00023">
    <property type="entry name" value="Ank"/>
    <property type="match status" value="1"/>
</dbReference>
<dbReference type="InterPro" id="IPR051165">
    <property type="entry name" value="Multifunctional_ANK_Repeat"/>
</dbReference>
<dbReference type="SUPFAM" id="SSF48403">
    <property type="entry name" value="Ankyrin repeat"/>
    <property type="match status" value="3"/>
</dbReference>
<dbReference type="Pfam" id="PF14420">
    <property type="entry name" value="Clr5"/>
    <property type="match status" value="1"/>
</dbReference>
<keyword evidence="6" id="KW-1185">Reference proteome</keyword>
<comment type="caution">
    <text evidence="5">The sequence shown here is derived from an EMBL/GenBank/DDBJ whole genome shotgun (WGS) entry which is preliminary data.</text>
</comment>
<evidence type="ECO:0000256" key="2">
    <source>
        <dbReference type="ARBA" id="ARBA00023043"/>
    </source>
</evidence>
<feature type="repeat" description="ANK" evidence="3">
    <location>
        <begin position="1083"/>
        <end position="1115"/>
    </location>
</feature>